<evidence type="ECO:0000313" key="4">
    <source>
        <dbReference type="Proteomes" id="UP000527143"/>
    </source>
</evidence>
<proteinExistence type="predicted"/>
<dbReference type="Proteomes" id="UP000527143">
    <property type="component" value="Unassembled WGS sequence"/>
</dbReference>
<dbReference type="EMBL" id="JACIJF010000016">
    <property type="protein sequence ID" value="MBB5712338.1"/>
    <property type="molecule type" value="Genomic_DNA"/>
</dbReference>
<evidence type="ECO:0000256" key="2">
    <source>
        <dbReference type="SAM" id="SignalP"/>
    </source>
</evidence>
<protein>
    <submittedName>
        <fullName evidence="3">Uncharacterized protein</fullName>
    </submittedName>
</protein>
<keyword evidence="2" id="KW-0732">Signal</keyword>
<evidence type="ECO:0000313" key="3">
    <source>
        <dbReference type="EMBL" id="MBB5712338.1"/>
    </source>
</evidence>
<feature type="signal peptide" evidence="2">
    <location>
        <begin position="1"/>
        <end position="22"/>
    </location>
</feature>
<evidence type="ECO:0000256" key="1">
    <source>
        <dbReference type="SAM" id="MobiDB-lite"/>
    </source>
</evidence>
<feature type="region of interest" description="Disordered" evidence="1">
    <location>
        <begin position="112"/>
        <end position="132"/>
    </location>
</feature>
<name>A0A840YLS5_9SPHN</name>
<gene>
    <name evidence="3" type="ORF">FHT02_003597</name>
</gene>
<keyword evidence="4" id="KW-1185">Reference proteome</keyword>
<feature type="chain" id="PRO_5032272464" evidence="2">
    <location>
        <begin position="23"/>
        <end position="132"/>
    </location>
</feature>
<organism evidence="3 4">
    <name type="scientific">Sphingomonas xinjiangensis</name>
    <dbReference type="NCBI Taxonomy" id="643568"/>
    <lineage>
        <taxon>Bacteria</taxon>
        <taxon>Pseudomonadati</taxon>
        <taxon>Pseudomonadota</taxon>
        <taxon>Alphaproteobacteria</taxon>
        <taxon>Sphingomonadales</taxon>
        <taxon>Sphingomonadaceae</taxon>
        <taxon>Sphingomonas</taxon>
    </lineage>
</organism>
<reference evidence="3 4" key="1">
    <citation type="submission" date="2020-08" db="EMBL/GenBank/DDBJ databases">
        <title>Genomic Encyclopedia of Type Strains, Phase IV (KMG-IV): sequencing the most valuable type-strain genomes for metagenomic binning, comparative biology and taxonomic classification.</title>
        <authorList>
            <person name="Goeker M."/>
        </authorList>
    </citation>
    <scope>NUCLEOTIDE SEQUENCE [LARGE SCALE GENOMIC DNA]</scope>
    <source>
        <strain evidence="3 4">DSM 26736</strain>
    </source>
</reference>
<sequence length="132" mass="14228">MRALEAATLVLGLMVTPAAANAAPTTPGVQSPVRIECRYADFEFAGSGDTADVVDRAFKDDPFDGVATVRVSPKKFVIAWERRMSTLVGPRVMRNNYAIDRVSGHALVQTSDETAGIPPIDTESEEECRISS</sequence>
<dbReference type="AlphaFoldDB" id="A0A840YLS5"/>
<dbReference type="RefSeq" id="WP_184090718.1">
    <property type="nucleotide sequence ID" value="NZ_JACIJF010000016.1"/>
</dbReference>
<comment type="caution">
    <text evidence="3">The sequence shown here is derived from an EMBL/GenBank/DDBJ whole genome shotgun (WGS) entry which is preliminary data.</text>
</comment>
<accession>A0A840YLS5</accession>